<sequence length="988" mass="106082">MAKRQTFWNTLLGYSAPRERFSLEELQYLRDVLVRNPVVTDANRETVVETLRSIAELMIWGDQHEPRFFDYFLEKNVLSHFHQILEQRANRRGDVAKQVLQTLSILIQNIRSETAIFYLFSNNHINDIVAMRFDFEDDEVLGYFINLLKTISLKLNSGTVQFFFHDDGERSAFPLYTEAVKFINHRDGMVRAAVRTLTLNVYSIGDPAVQSFVVSKPASNYFTELAIFIAEQCQVLDRLLSSLDTGTSTAAYNVDSSLADVEDLLSYCNDILCTGEKFLSSLLLQRLWESFAGPVLFWPLTMDSTPGAAEQLALPATETEQGMHRRIPSGERGRVRPLCALYVLERLLHVMSHAQFLNLLATALLMGSAHIPSVLLTDLPNGARTPRDPAMGPSAAPADAVEEASAAVVAGGGPWLSSGAGSRADSGASSTAGASTDSALGAALHLDPGLYRHSFLRILRGTDCALAAAAARVLVALLLNRSISADLLDAAGLLPHRRKKNRQLLEVLTAPATPATSRGPERGLFGGDDGVFGQRHRRTQSTGALTDLQPELGSSSTSSILASEPTLARATDCNGGSPGPGVDWQLGTSGDGRQGLQDGDSDADQPTCVAHPVSIPSSPASPASSRGGSDSSEWVDALCGLLLLQLLPISALWSIGWLLLQLLSQSKAGASLTPLQRQLLQQAAGSAASVVNEQFKGMWCDALPVLLEVEWARGRTSLLTPRVQSTNAAVQAWMQATQTAELGDSGPGNVPGGLAKPASLSAQAAKHVYHAAQRFVALAQIKQALSDGEIAAAPNLPVVTEAQLKAAEVREGAQLQLQERLACTVAFSRGQERSVYFALQGLPSSLLQPGNGDRAGSWVDSMNSIMASVPSVVLADPGTQLNTGVVLSVAPLMGADPVVDRSHSRWLHVHVRPPVRGLLKVLKASSVGNAFPNISRQLVDGHWVLSFPDADKAQHAKQLIDEHAAKLRALYCEALAPLLSAQAVRPTV</sequence>
<keyword evidence="5" id="KW-1185">Reference proteome</keyword>
<feature type="region of interest" description="Disordered" evidence="2">
    <location>
        <begin position="569"/>
        <end position="629"/>
    </location>
</feature>
<dbReference type="Proteomes" id="UP001489004">
    <property type="component" value="Unassembled WGS sequence"/>
</dbReference>
<feature type="compositionally biased region" description="Low complexity" evidence="2">
    <location>
        <begin position="612"/>
        <end position="629"/>
    </location>
</feature>
<organism evidence="4 5">
    <name type="scientific">[Myrmecia] bisecta</name>
    <dbReference type="NCBI Taxonomy" id="41462"/>
    <lineage>
        <taxon>Eukaryota</taxon>
        <taxon>Viridiplantae</taxon>
        <taxon>Chlorophyta</taxon>
        <taxon>core chlorophytes</taxon>
        <taxon>Trebouxiophyceae</taxon>
        <taxon>Trebouxiales</taxon>
        <taxon>Trebouxiaceae</taxon>
        <taxon>Myrmecia</taxon>
    </lineage>
</organism>
<evidence type="ECO:0000256" key="1">
    <source>
        <dbReference type="ARBA" id="ARBA00023006"/>
    </source>
</evidence>
<evidence type="ECO:0000313" key="5">
    <source>
        <dbReference type="Proteomes" id="UP001489004"/>
    </source>
</evidence>
<accession>A0AAW1QGH5</accession>
<protein>
    <recommendedName>
        <fullName evidence="3">FPL domain-containing protein</fullName>
    </recommendedName>
</protein>
<dbReference type="EMBL" id="JALJOR010000003">
    <property type="protein sequence ID" value="KAK9820557.1"/>
    <property type="molecule type" value="Genomic_DNA"/>
</dbReference>
<reference evidence="4 5" key="1">
    <citation type="journal article" date="2024" name="Nat. Commun.">
        <title>Phylogenomics reveals the evolutionary origins of lichenization in chlorophyte algae.</title>
        <authorList>
            <person name="Puginier C."/>
            <person name="Libourel C."/>
            <person name="Otte J."/>
            <person name="Skaloud P."/>
            <person name="Haon M."/>
            <person name="Grisel S."/>
            <person name="Petersen M."/>
            <person name="Berrin J.G."/>
            <person name="Delaux P.M."/>
            <person name="Dal Grande F."/>
            <person name="Keller J."/>
        </authorList>
    </citation>
    <scope>NUCLEOTIDE SEQUENCE [LARGE SCALE GENOMIC DNA]</scope>
    <source>
        <strain evidence="4 5">SAG 2043</strain>
    </source>
</reference>
<keyword evidence="1" id="KW-0072">Autophagy</keyword>
<dbReference type="GO" id="GO:0005794">
    <property type="term" value="C:Golgi apparatus"/>
    <property type="evidence" value="ECO:0007669"/>
    <property type="project" value="TreeGrafter"/>
</dbReference>
<dbReference type="PANTHER" id="PTHR21481">
    <property type="entry name" value="PROTEIN CLEC16A"/>
    <property type="match status" value="1"/>
</dbReference>
<proteinExistence type="predicted"/>
<dbReference type="GO" id="GO:1901096">
    <property type="term" value="P:regulation of autophagosome maturation"/>
    <property type="evidence" value="ECO:0007669"/>
    <property type="project" value="TreeGrafter"/>
</dbReference>
<dbReference type="GO" id="GO:0007034">
    <property type="term" value="P:vacuolar transport"/>
    <property type="evidence" value="ECO:0007669"/>
    <property type="project" value="TreeGrafter"/>
</dbReference>
<feature type="region of interest" description="Disordered" evidence="2">
    <location>
        <begin position="541"/>
        <end position="560"/>
    </location>
</feature>
<evidence type="ECO:0000259" key="3">
    <source>
        <dbReference type="Pfam" id="PF09758"/>
    </source>
</evidence>
<comment type="caution">
    <text evidence="4">The sequence shown here is derived from an EMBL/GenBank/DDBJ whole genome shotgun (WGS) entry which is preliminary data.</text>
</comment>
<evidence type="ECO:0000313" key="4">
    <source>
        <dbReference type="EMBL" id="KAK9820557.1"/>
    </source>
</evidence>
<gene>
    <name evidence="4" type="ORF">WJX72_011634</name>
</gene>
<dbReference type="AlphaFoldDB" id="A0AAW1QGH5"/>
<dbReference type="GO" id="GO:0005770">
    <property type="term" value="C:late endosome"/>
    <property type="evidence" value="ECO:0007669"/>
    <property type="project" value="TreeGrafter"/>
</dbReference>
<dbReference type="GO" id="GO:0006914">
    <property type="term" value="P:autophagy"/>
    <property type="evidence" value="ECO:0007669"/>
    <property type="project" value="UniProtKB-KW"/>
</dbReference>
<dbReference type="GO" id="GO:0016197">
    <property type="term" value="P:endosomal transport"/>
    <property type="evidence" value="ECO:0007669"/>
    <property type="project" value="TreeGrafter"/>
</dbReference>
<dbReference type="PANTHER" id="PTHR21481:SF0">
    <property type="entry name" value="PROTEIN CLEC16A"/>
    <property type="match status" value="1"/>
</dbReference>
<name>A0AAW1QGH5_9CHLO</name>
<dbReference type="InterPro" id="IPR039272">
    <property type="entry name" value="CLEC16A/TT9"/>
</dbReference>
<feature type="domain" description="FPL" evidence="3">
    <location>
        <begin position="51"/>
        <end position="202"/>
    </location>
</feature>
<feature type="region of interest" description="Disordered" evidence="2">
    <location>
        <begin position="509"/>
        <end position="535"/>
    </location>
</feature>
<evidence type="ECO:0000256" key="2">
    <source>
        <dbReference type="SAM" id="MobiDB-lite"/>
    </source>
</evidence>
<dbReference type="InterPro" id="IPR019155">
    <property type="entry name" value="CLEC16A/TT9_N"/>
</dbReference>
<dbReference type="Pfam" id="PF09758">
    <property type="entry name" value="FPL"/>
    <property type="match status" value="1"/>
</dbReference>